<dbReference type="EMBL" id="SBLB01000001">
    <property type="protein sequence ID" value="RYC72108.1"/>
    <property type="molecule type" value="Genomic_DNA"/>
</dbReference>
<accession>A0A4V1RX07</accession>
<organism evidence="2 3">
    <name type="scientific">Spirosoma sordidisoli</name>
    <dbReference type="NCBI Taxonomy" id="2502893"/>
    <lineage>
        <taxon>Bacteria</taxon>
        <taxon>Pseudomonadati</taxon>
        <taxon>Bacteroidota</taxon>
        <taxon>Cytophagia</taxon>
        <taxon>Cytophagales</taxon>
        <taxon>Cytophagaceae</taxon>
        <taxon>Spirosoma</taxon>
    </lineage>
</organism>
<protein>
    <recommendedName>
        <fullName evidence="4">Outer membrane protein beta-barrel domain-containing protein</fullName>
    </recommendedName>
</protein>
<proteinExistence type="predicted"/>
<reference evidence="2 3" key="1">
    <citation type="submission" date="2019-01" db="EMBL/GenBank/DDBJ databases">
        <title>Spirosoma flava sp. nov., a propanil-degrading bacterium isolated from herbicide-contaminated soil.</title>
        <authorList>
            <person name="Zhang L."/>
            <person name="Jiang J.-D."/>
        </authorList>
    </citation>
    <scope>NUCLEOTIDE SEQUENCE [LARGE SCALE GENOMIC DNA]</scope>
    <source>
        <strain evidence="2 3">TY50</strain>
    </source>
</reference>
<feature type="chain" id="PRO_5020370493" description="Outer membrane protein beta-barrel domain-containing protein" evidence="1">
    <location>
        <begin position="20"/>
        <end position="529"/>
    </location>
</feature>
<dbReference type="AlphaFoldDB" id="A0A4V1RX07"/>
<evidence type="ECO:0000313" key="2">
    <source>
        <dbReference type="EMBL" id="RYC72108.1"/>
    </source>
</evidence>
<dbReference type="Proteomes" id="UP000290407">
    <property type="component" value="Unassembled WGS sequence"/>
</dbReference>
<keyword evidence="3" id="KW-1185">Reference proteome</keyword>
<evidence type="ECO:0008006" key="4">
    <source>
        <dbReference type="Google" id="ProtNLM"/>
    </source>
</evidence>
<keyword evidence="1" id="KW-0732">Signal</keyword>
<gene>
    <name evidence="2" type="ORF">EQG79_08325</name>
</gene>
<sequence>MRHTVLVLLLSFFSLYAQAQVLQESNEKVRVDPFQYRTTIIRPAPELNGNYQELLNSQYYNYDSRSIPVSQTENVYNYYRRVDSANRAYKNYLNSFKSLKDYVRDLYRRSGNDRSLKPIADSVAAIIKKDSVTALEQLKQKKRFDSLSILRDNEKAVALLLSVYAQKDSIFRKITNNNIQALKEVNTSILIDTLIANRSEDASIAKFLYKNNIGIFQNTNDLIASVNKIQALIVSFEQKLDSLKGLTNNFSQIILFAPFEVDLLKRSQKIETEINNFTVKYNNFKNTYDDFLKQKKDLANKEDSNDLAVIPSLVSQLGQGAVTPNITLLGNTNFGSTESGLYGDIRIFTAPVSVNQQASIRNFFIPEASSFGFLTNFGFSFIPIEKGRRDNRIGVFGALNYLGKNIPDSLNSKSISTNTFHGRLGIQAIIIPGVVSAYLAANYLLVTDNSNDFAVNYPNQSGRGRSFSEFGFKFFISPTKRSQLKLLFDLGFVRINDDMRTMFSNTDFKETNDSVIPILKIGLKKNFGF</sequence>
<name>A0A4V1RX07_9BACT</name>
<evidence type="ECO:0000313" key="3">
    <source>
        <dbReference type="Proteomes" id="UP000290407"/>
    </source>
</evidence>
<comment type="caution">
    <text evidence="2">The sequence shown here is derived from an EMBL/GenBank/DDBJ whole genome shotgun (WGS) entry which is preliminary data.</text>
</comment>
<dbReference type="RefSeq" id="WP_129601075.1">
    <property type="nucleotide sequence ID" value="NZ_SBLB01000001.1"/>
</dbReference>
<evidence type="ECO:0000256" key="1">
    <source>
        <dbReference type="SAM" id="SignalP"/>
    </source>
</evidence>
<feature type="signal peptide" evidence="1">
    <location>
        <begin position="1"/>
        <end position="19"/>
    </location>
</feature>